<proteinExistence type="predicted"/>
<accession>A0AAN0Y7V5</accession>
<dbReference type="AlphaFoldDB" id="A0AAN0Y7V5"/>
<evidence type="ECO:0000313" key="2">
    <source>
        <dbReference type="EMBL" id="ANQ15642.1"/>
    </source>
</evidence>
<reference evidence="2 3" key="1">
    <citation type="submission" date="2016-07" db="EMBL/GenBank/DDBJ databases">
        <title>Developing Vibrio natriegens as a novel, fast-growing host for biotechnology.</title>
        <authorList>
            <person name="Weinstock M.T."/>
            <person name="Hesek E.D."/>
            <person name="Wilson C.M."/>
            <person name="Gibson D.G."/>
        </authorList>
    </citation>
    <scope>NUCLEOTIDE SEQUENCE [LARGE SCALE GENOMIC DNA]</scope>
    <source>
        <strain evidence="2 3">ATCC 14048</strain>
    </source>
</reference>
<dbReference type="Pfam" id="PF20091">
    <property type="entry name" value="Abhydrolase_10"/>
    <property type="match status" value="1"/>
</dbReference>
<gene>
    <name evidence="2" type="ORF">BA890_17150</name>
</gene>
<evidence type="ECO:0000259" key="1">
    <source>
        <dbReference type="Pfam" id="PF20091"/>
    </source>
</evidence>
<organism evidence="2 3">
    <name type="scientific">Vibrio natriegens NBRC 15636 = ATCC 14048 = DSM 759</name>
    <dbReference type="NCBI Taxonomy" id="1219067"/>
    <lineage>
        <taxon>Bacteria</taxon>
        <taxon>Pseudomonadati</taxon>
        <taxon>Pseudomonadota</taxon>
        <taxon>Gammaproteobacteria</taxon>
        <taxon>Vibrionales</taxon>
        <taxon>Vibrionaceae</taxon>
        <taxon>Vibrio</taxon>
    </lineage>
</organism>
<keyword evidence="3" id="KW-1185">Reference proteome</keyword>
<protein>
    <recommendedName>
        <fullName evidence="1">Alpha/beta hydrolase domain-containing protein</fullName>
    </recommendedName>
</protein>
<feature type="domain" description="Alpha/beta hydrolase" evidence="1">
    <location>
        <begin position="292"/>
        <end position="708"/>
    </location>
</feature>
<name>A0AAN0Y7V5_VIBNA</name>
<dbReference type="InterPro" id="IPR045394">
    <property type="entry name" value="Abhydrolase_dom"/>
</dbReference>
<evidence type="ECO:0000313" key="3">
    <source>
        <dbReference type="Proteomes" id="UP000092741"/>
    </source>
</evidence>
<dbReference type="Proteomes" id="UP000092741">
    <property type="component" value="Chromosome 2"/>
</dbReference>
<dbReference type="EMBL" id="CP016346">
    <property type="protein sequence ID" value="ANQ15642.1"/>
    <property type="molecule type" value="Genomic_DNA"/>
</dbReference>
<sequence length="723" mass="79911">MFVLTTYSANAEMRPEGYIDTLRVVAEKTAYKNEIPQLGSSSYKVIRAVVHGKLDPNAKVNSGIVNIEKADKDSDGFVSYSTDVLILTPSDPNKAKRSVIYEVANRGGALGKYTFIGGGDFVSGDAPDGKFPSLLEKGYTIIWSGWQGDLPLAENPGENPTSPLGVGFPVAKDKDGQPIIDLSREEFIPDVQGGNEIKLTYPPADINDRTLPQLTARQSWFQNYGQSKEGNATFDAPMVSVSNWQYKKHDDGTYTVSFTPPDFVYGPNRKKVKPDEGTIYNFTYKAKSPTVNGIGYAAVRDLMTFLRYSDKDRHGNANPLNALKSAGCGIDICDKTTNFDTAVAEGISQSGRFLRDYLYQGFNTDSYGNKVFEGLMPIAPGARRMWLNTQFSQPGRWSRPHGDHFMEGFDFPFAYNVIKDFKTGKVDGLLKKCRDDNTCPKIMQIDGSFEWWQAGGSLVTTDGNGKDLKLPDNVRYYLIPGSQHTGNSGVTTGFPKNSSYSPMCALPESWVSQDTVDRALMAAMFDWVESDKLPPASKYPLVSDKTAVDIDDVSLPSFSNLNIPQEDSKNIGKMNVSVVGQVNPLYPISFNNAVPSVDISKKYHQFVPQVDKNGNEVSGLPVPEVAVPLATYTGWNYRKEGHAFGEACYWFGASIPLAKNNETKSSLDTRESLADLYKNREDFQQKVKVSSESLVAQGYLLERDAKNFYQSNSKLVSYILLPN</sequence>